<organism evidence="1 2">
    <name type="scientific">Cotesia glomerata</name>
    <name type="common">Lepidopteran parasitic wasp</name>
    <name type="synonym">Apanteles glomeratus</name>
    <dbReference type="NCBI Taxonomy" id="32391"/>
    <lineage>
        <taxon>Eukaryota</taxon>
        <taxon>Metazoa</taxon>
        <taxon>Ecdysozoa</taxon>
        <taxon>Arthropoda</taxon>
        <taxon>Hexapoda</taxon>
        <taxon>Insecta</taxon>
        <taxon>Pterygota</taxon>
        <taxon>Neoptera</taxon>
        <taxon>Endopterygota</taxon>
        <taxon>Hymenoptera</taxon>
        <taxon>Apocrita</taxon>
        <taxon>Ichneumonoidea</taxon>
        <taxon>Braconidae</taxon>
        <taxon>Microgastrinae</taxon>
        <taxon>Cotesia</taxon>
    </lineage>
</organism>
<name>A0AAV7J8Q4_COTGL</name>
<evidence type="ECO:0000313" key="1">
    <source>
        <dbReference type="EMBL" id="KAH0568178.1"/>
    </source>
</evidence>
<comment type="caution">
    <text evidence="1">The sequence shown here is derived from an EMBL/GenBank/DDBJ whole genome shotgun (WGS) entry which is preliminary data.</text>
</comment>
<dbReference type="AlphaFoldDB" id="A0AAV7J8Q4"/>
<reference evidence="1 2" key="1">
    <citation type="journal article" date="2021" name="J. Hered.">
        <title>A chromosome-level genome assembly of the parasitoid wasp, Cotesia glomerata (Hymenoptera: Braconidae).</title>
        <authorList>
            <person name="Pinto B.J."/>
            <person name="Weis J.J."/>
            <person name="Gamble T."/>
            <person name="Ode P.J."/>
            <person name="Paul R."/>
            <person name="Zaspel J.M."/>
        </authorList>
    </citation>
    <scope>NUCLEOTIDE SEQUENCE [LARGE SCALE GENOMIC DNA]</scope>
    <source>
        <strain evidence="1">CgM1</strain>
    </source>
</reference>
<keyword evidence="2" id="KW-1185">Reference proteome</keyword>
<dbReference type="EMBL" id="JAHXZJ010000001">
    <property type="protein sequence ID" value="KAH0568178.1"/>
    <property type="molecule type" value="Genomic_DNA"/>
</dbReference>
<sequence>MGWGAGIFAQGRSIGRSIVATIVVRVRLSVAFILIVFSASKGHFTGAYILAISHEFDLNDNNAWPAGTVCALPGNIKILDGVCESECECYTSFLASGVYLRKTNHFCKEWSEEKGGEEKPFGFSKTPSTGCRSSILVFVLEKHAEGTLNMERWDKDVFPSTVTLS</sequence>
<protein>
    <submittedName>
        <fullName evidence="1">Uncharacterized protein</fullName>
    </submittedName>
</protein>
<accession>A0AAV7J8Q4</accession>
<proteinExistence type="predicted"/>
<evidence type="ECO:0000313" key="2">
    <source>
        <dbReference type="Proteomes" id="UP000826195"/>
    </source>
</evidence>
<dbReference type="Proteomes" id="UP000826195">
    <property type="component" value="Unassembled WGS sequence"/>
</dbReference>
<gene>
    <name evidence="1" type="ORF">KQX54_019412</name>
</gene>